<feature type="compositionally biased region" description="Basic and acidic residues" evidence="2">
    <location>
        <begin position="441"/>
        <end position="453"/>
    </location>
</feature>
<feature type="region of interest" description="Disordered" evidence="2">
    <location>
        <begin position="280"/>
        <end position="690"/>
    </location>
</feature>
<dbReference type="Proteomes" id="UP000195602">
    <property type="component" value="Unassembled WGS sequence"/>
</dbReference>
<reference evidence="4 5" key="1">
    <citation type="submission" date="2017-04" db="EMBL/GenBank/DDBJ databases">
        <title>Draft genome of the yeast Clavispora lusitaniae type strain CBS 6936.</title>
        <authorList>
            <person name="Durrens P."/>
            <person name="Klopp C."/>
            <person name="Biteau N."/>
            <person name="Fitton-Ouhabi V."/>
            <person name="Dementhon K."/>
            <person name="Accoceberry I."/>
            <person name="Sherman D.J."/>
            <person name="Noel T."/>
        </authorList>
    </citation>
    <scope>NUCLEOTIDE SEQUENCE [LARGE SCALE GENOMIC DNA]</scope>
    <source>
        <strain evidence="4 5">CBS 6936</strain>
    </source>
</reference>
<dbReference type="InterPro" id="IPR035979">
    <property type="entry name" value="RBD_domain_sf"/>
</dbReference>
<feature type="compositionally biased region" description="Polar residues" evidence="2">
    <location>
        <begin position="491"/>
        <end position="500"/>
    </location>
</feature>
<sequence length="690" mass="77438">MSLQEFISDESYGGSWADDEIDIASISVPIEKHRHYGDSGANGFGSRSSSAFLDSGPPYIVKLSNIPVSSDDAFIEDLFRSRFTPFKKFKIVVDPSSNPLETGVVKKIAFVELCSFSDQNRVLKWQDLFYKGSRRVIIELADFNDFKYCMSFNEENAQRLHDVEHEFLSNRGRPLMNERRNSREPMDRHPMERHDGFRRDMERHEFHRGPSLLHHGNVATSSSGNGHDTPILGASKLAPKLAPKPKPNPFGNAKPVDVIARQQEIEKKLITINHTTIKTAGSLEEPEENTRKSRSSKSTEKSLKKNAEQKSSSSTEERHATHTENSTGNDDQKRQTELKEESTPGLKPAQAPPSVYDQKQSLADILSSKSDQDGSLSPHRSNAGTPKLKAAKPVILKKKPSVVSSPAHQLELEKMSSQEIVHEEEEKTIDESKEQQSGQDIPKDTEETPEKKLNQSVVGEKNEEKEKERLAKTRRRRESKSKEFSKNNETASRSDLGQSESSDKDKLTRRGLSERNTSFASEDRPNFKEHFTEMTQAAESDSRNSARSSKSRRSRGPRDRKRSTKRISDASNVQNAGDEQTGSGPSVESKDVSPKGGNIDTKSETKRNPRRPRNKQPKNAEDAPGKDISIIRGAEDKTAKVERTREESGEKTETKSGDERRKRGGRNRRGRRRKDIPGEAGTENLATVSN</sequence>
<feature type="compositionally biased region" description="Basic and acidic residues" evidence="2">
    <location>
        <begin position="176"/>
        <end position="194"/>
    </location>
</feature>
<dbReference type="SUPFAM" id="SSF54928">
    <property type="entry name" value="RNA-binding domain, RBD"/>
    <property type="match status" value="1"/>
</dbReference>
<feature type="compositionally biased region" description="Basic and acidic residues" evidence="2">
    <location>
        <begin position="330"/>
        <end position="342"/>
    </location>
</feature>
<feature type="region of interest" description="Disordered" evidence="2">
    <location>
        <begin position="174"/>
        <end position="194"/>
    </location>
</feature>
<keyword evidence="1" id="KW-0694">RNA-binding</keyword>
<feature type="compositionally biased region" description="Basic and acidic residues" evidence="2">
    <location>
        <begin position="633"/>
        <end position="661"/>
    </location>
</feature>
<evidence type="ECO:0000313" key="5">
    <source>
        <dbReference type="Proteomes" id="UP000195602"/>
    </source>
</evidence>
<evidence type="ECO:0000259" key="3">
    <source>
        <dbReference type="PROSITE" id="PS50102"/>
    </source>
</evidence>
<feature type="compositionally biased region" description="Polar residues" evidence="2">
    <location>
        <begin position="569"/>
        <end position="586"/>
    </location>
</feature>
<dbReference type="InterPro" id="IPR000504">
    <property type="entry name" value="RRM_dom"/>
</dbReference>
<dbReference type="AlphaFoldDB" id="A0AA91Q0C2"/>
<dbReference type="KEGG" id="clus:A9F13_07g01914"/>
<feature type="domain" description="RRM" evidence="3">
    <location>
        <begin position="59"/>
        <end position="143"/>
    </location>
</feature>
<feature type="compositionally biased region" description="Basic and acidic residues" evidence="2">
    <location>
        <begin position="297"/>
        <end position="308"/>
    </location>
</feature>
<evidence type="ECO:0000256" key="2">
    <source>
        <dbReference type="SAM" id="MobiDB-lite"/>
    </source>
</evidence>
<protein>
    <recommendedName>
        <fullName evidence="3">RRM domain-containing protein</fullName>
    </recommendedName>
</protein>
<feature type="compositionally biased region" description="Basic and acidic residues" evidence="2">
    <location>
        <begin position="410"/>
        <end position="434"/>
    </location>
</feature>
<dbReference type="PROSITE" id="PS50102">
    <property type="entry name" value="RRM"/>
    <property type="match status" value="1"/>
</dbReference>
<accession>A0AA91Q0C2</accession>
<organism evidence="4 5">
    <name type="scientific">Clavispora lusitaniae</name>
    <name type="common">Candida lusitaniae</name>
    <dbReference type="NCBI Taxonomy" id="36911"/>
    <lineage>
        <taxon>Eukaryota</taxon>
        <taxon>Fungi</taxon>
        <taxon>Dikarya</taxon>
        <taxon>Ascomycota</taxon>
        <taxon>Saccharomycotina</taxon>
        <taxon>Pichiomycetes</taxon>
        <taxon>Metschnikowiaceae</taxon>
        <taxon>Clavispora</taxon>
    </lineage>
</organism>
<feature type="compositionally biased region" description="Polar residues" evidence="2">
    <location>
        <begin position="357"/>
        <end position="384"/>
    </location>
</feature>
<evidence type="ECO:0000256" key="1">
    <source>
        <dbReference type="PROSITE-ProRule" id="PRU00176"/>
    </source>
</evidence>
<gene>
    <name evidence="4" type="ORF">A9F13_07g01914</name>
</gene>
<dbReference type="GO" id="GO:0003723">
    <property type="term" value="F:RNA binding"/>
    <property type="evidence" value="ECO:0007669"/>
    <property type="project" value="UniProtKB-UniRule"/>
</dbReference>
<feature type="region of interest" description="Disordered" evidence="2">
    <location>
        <begin position="208"/>
        <end position="233"/>
    </location>
</feature>
<name>A0AA91Q0C2_CLALS</name>
<feature type="compositionally biased region" description="Basic and acidic residues" evidence="2">
    <location>
        <begin position="501"/>
        <end position="513"/>
    </location>
</feature>
<feature type="compositionally biased region" description="Basic and acidic residues" evidence="2">
    <location>
        <begin position="521"/>
        <end position="532"/>
    </location>
</feature>
<dbReference type="EMBL" id="LYUB02000007">
    <property type="protein sequence ID" value="OVF08722.1"/>
    <property type="molecule type" value="Genomic_DNA"/>
</dbReference>
<comment type="caution">
    <text evidence="4">The sequence shown here is derived from an EMBL/GenBank/DDBJ whole genome shotgun (WGS) entry which is preliminary data.</text>
</comment>
<feature type="compositionally biased region" description="Basic residues" evidence="2">
    <location>
        <begin position="662"/>
        <end position="674"/>
    </location>
</feature>
<proteinExistence type="predicted"/>
<evidence type="ECO:0000313" key="4">
    <source>
        <dbReference type="EMBL" id="OVF08722.1"/>
    </source>
</evidence>
<feature type="compositionally biased region" description="Basic and acidic residues" evidence="2">
    <location>
        <begin position="460"/>
        <end position="471"/>
    </location>
</feature>
<feature type="compositionally biased region" description="Basic residues" evidence="2">
    <location>
        <begin position="549"/>
        <end position="565"/>
    </location>
</feature>